<sequence length="443" mass="49757">MSELTDLLLQGPRSAPELRQRLAISQATFSRLVAREDRVIRFGKARATRYALLRPYRGIERIPVWRVDDTGKAHKFADIRLCWPQGSCLVTGADGDEQWFDGLPWYLTDLRPQGFLGRAWGRKLAAQLNLTDDIRLWQEEDVLYALTVFNGEYTGGWLVGEGNYQRWITAQHPAEIPLDQKLTHYEQLASDALAGEIVGSSAGGEQPKFTYYAQTPSGNKHVLVKFTVPQQTAVSQRWGDLLIAESIAAQILRDGGIHAIESTVLVTSNRQVFLEAERFDCKGNDGRLPIVSLEAVQSEFISSPGSWPQAMRRLCEQQLVTHQSVAQTEVIWAFGRLIANSDMHAGNLSFYLSEPPFALTPVYDMLPMVYAPNSAGMLRDAAIEVKFDLNVSKSAWLTAIPLAQQFWQTVARDPRISEAFRHIAQEMPEKIRQIEEKVARMGG</sequence>
<dbReference type="NCBIfam" id="NF007297">
    <property type="entry name" value="PRK09775.1"/>
    <property type="match status" value="1"/>
</dbReference>
<accession>A0A024L885</accession>
<evidence type="ECO:0000313" key="5">
    <source>
        <dbReference type="EMBL" id="STJ82670.1"/>
    </source>
</evidence>
<dbReference type="InterPro" id="IPR012893">
    <property type="entry name" value="HipA-like_C"/>
</dbReference>
<evidence type="ECO:0000313" key="6">
    <source>
        <dbReference type="Proteomes" id="UP000254785"/>
    </source>
</evidence>
<protein>
    <submittedName>
        <fullName evidence="5">DNA-binding transcriptional regulator</fullName>
    </submittedName>
</protein>
<evidence type="ECO:0000256" key="2">
    <source>
        <dbReference type="ARBA" id="ARBA00022679"/>
    </source>
</evidence>
<proteinExistence type="inferred from homology"/>
<dbReference type="AlphaFoldDB" id="A0A024L885"/>
<dbReference type="Proteomes" id="UP000254785">
    <property type="component" value="Unassembled WGS sequence"/>
</dbReference>
<dbReference type="RefSeq" id="WP_001293115.1">
    <property type="nucleotide sequence ID" value="NZ_AP025180.1"/>
</dbReference>
<evidence type="ECO:0000256" key="1">
    <source>
        <dbReference type="ARBA" id="ARBA00010164"/>
    </source>
</evidence>
<feature type="domain" description="HipA-like C-terminal" evidence="4">
    <location>
        <begin position="200"/>
        <end position="429"/>
    </location>
</feature>
<evidence type="ECO:0000259" key="4">
    <source>
        <dbReference type="Pfam" id="PF07804"/>
    </source>
</evidence>
<dbReference type="GO" id="GO:0004674">
    <property type="term" value="F:protein serine/threonine kinase activity"/>
    <property type="evidence" value="ECO:0007669"/>
    <property type="project" value="TreeGrafter"/>
</dbReference>
<evidence type="ECO:0000256" key="3">
    <source>
        <dbReference type="ARBA" id="ARBA00022777"/>
    </source>
</evidence>
<reference evidence="5 6" key="1">
    <citation type="submission" date="2018-06" db="EMBL/GenBank/DDBJ databases">
        <authorList>
            <consortium name="Pathogen Informatics"/>
            <person name="Doyle S."/>
        </authorList>
    </citation>
    <scope>NUCLEOTIDE SEQUENCE [LARGE SCALE GENOMIC DNA]</scope>
    <source>
        <strain evidence="5 6">NCTC9117</strain>
    </source>
</reference>
<dbReference type="InterPro" id="IPR052028">
    <property type="entry name" value="HipA_Ser/Thr_kinase"/>
</dbReference>
<gene>
    <name evidence="5" type="primary">yjjJ</name>
    <name evidence="5" type="ORF">NCTC9117_05290</name>
</gene>
<dbReference type="PANTHER" id="PTHR37419:SF8">
    <property type="entry name" value="TOXIN YJJJ"/>
    <property type="match status" value="1"/>
</dbReference>
<dbReference type="GO" id="GO:0003677">
    <property type="term" value="F:DNA binding"/>
    <property type="evidence" value="ECO:0007669"/>
    <property type="project" value="UniProtKB-KW"/>
</dbReference>
<dbReference type="OMA" id="DLLVCEH"/>
<keyword evidence="2" id="KW-0808">Transferase</keyword>
<dbReference type="EMBL" id="UGDC01000003">
    <property type="protein sequence ID" value="STJ82670.1"/>
    <property type="molecule type" value="Genomic_DNA"/>
</dbReference>
<dbReference type="GO" id="GO:0005829">
    <property type="term" value="C:cytosol"/>
    <property type="evidence" value="ECO:0007669"/>
    <property type="project" value="TreeGrafter"/>
</dbReference>
<dbReference type="PANTHER" id="PTHR37419">
    <property type="entry name" value="SERINE/THREONINE-PROTEIN KINASE TOXIN HIPA"/>
    <property type="match status" value="1"/>
</dbReference>
<dbReference type="Pfam" id="PF07804">
    <property type="entry name" value="HipA_C"/>
    <property type="match status" value="1"/>
</dbReference>
<organism evidence="5 6">
    <name type="scientific">Escherichia coli</name>
    <dbReference type="NCBI Taxonomy" id="562"/>
    <lineage>
        <taxon>Bacteria</taxon>
        <taxon>Pseudomonadati</taxon>
        <taxon>Pseudomonadota</taxon>
        <taxon>Gammaproteobacteria</taxon>
        <taxon>Enterobacterales</taxon>
        <taxon>Enterobacteriaceae</taxon>
        <taxon>Escherichia</taxon>
    </lineage>
</organism>
<name>A0A024L885_ECOLX</name>
<keyword evidence="3" id="KW-0418">Kinase</keyword>
<keyword evidence="5" id="KW-0238">DNA-binding</keyword>
<comment type="similarity">
    <text evidence="1">Belongs to the HipA Ser/Thr kinase family.</text>
</comment>